<dbReference type="Pfam" id="PF02826">
    <property type="entry name" value="2-Hacid_dh_C"/>
    <property type="match status" value="1"/>
</dbReference>
<dbReference type="GO" id="GO:0006564">
    <property type="term" value="P:L-serine biosynthetic process"/>
    <property type="evidence" value="ECO:0007669"/>
    <property type="project" value="UniProtKB-ARBA"/>
</dbReference>
<dbReference type="InterPro" id="IPR029753">
    <property type="entry name" value="D-isomer_DH_CS"/>
</dbReference>
<proteinExistence type="inferred from homology"/>
<dbReference type="FunFam" id="3.40.50.720:FF:000041">
    <property type="entry name" value="D-3-phosphoglycerate dehydrogenase"/>
    <property type="match status" value="1"/>
</dbReference>
<dbReference type="OrthoDB" id="9793626at2"/>
<dbReference type="InterPro" id="IPR006139">
    <property type="entry name" value="D-isomer_2_OHA_DH_cat_dom"/>
</dbReference>
<evidence type="ECO:0000256" key="4">
    <source>
        <dbReference type="RuleBase" id="RU003719"/>
    </source>
</evidence>
<evidence type="ECO:0000259" key="5">
    <source>
        <dbReference type="Pfam" id="PF00389"/>
    </source>
</evidence>
<dbReference type="GO" id="GO:0047545">
    <property type="term" value="F:(S)-2-hydroxyglutarate dehydrogenase activity"/>
    <property type="evidence" value="ECO:0007669"/>
    <property type="project" value="UniProtKB-ARBA"/>
</dbReference>
<dbReference type="PANTHER" id="PTHR43026:SF1">
    <property type="entry name" value="2-HYDROXYACID DEHYDROGENASE HOMOLOG 1-RELATED"/>
    <property type="match status" value="1"/>
</dbReference>
<dbReference type="CDD" id="cd12187">
    <property type="entry name" value="LDH_like_1"/>
    <property type="match status" value="1"/>
</dbReference>
<organism evidence="7">
    <name type="scientific">Chelativorans sp. (strain BNC1)</name>
    <dbReference type="NCBI Taxonomy" id="266779"/>
    <lineage>
        <taxon>Bacteria</taxon>
        <taxon>Pseudomonadati</taxon>
        <taxon>Pseudomonadota</taxon>
        <taxon>Alphaproteobacteria</taxon>
        <taxon>Hyphomicrobiales</taxon>
        <taxon>Phyllobacteriaceae</taxon>
        <taxon>Chelativorans</taxon>
    </lineage>
</organism>
<dbReference type="STRING" id="266779.Meso_3888"/>
<evidence type="ECO:0000256" key="3">
    <source>
        <dbReference type="ARBA" id="ARBA00023027"/>
    </source>
</evidence>
<dbReference type="PANTHER" id="PTHR43026">
    <property type="entry name" value="2-HYDROXYACID DEHYDROGENASE HOMOLOG 1-RELATED"/>
    <property type="match status" value="1"/>
</dbReference>
<dbReference type="GO" id="GO:0004617">
    <property type="term" value="F:phosphoglycerate dehydrogenase activity"/>
    <property type="evidence" value="ECO:0007669"/>
    <property type="project" value="UniProtKB-ARBA"/>
</dbReference>
<evidence type="ECO:0000256" key="1">
    <source>
        <dbReference type="ARBA" id="ARBA00005854"/>
    </source>
</evidence>
<dbReference type="PROSITE" id="PS00671">
    <property type="entry name" value="D_2_HYDROXYACID_DH_3"/>
    <property type="match status" value="1"/>
</dbReference>
<keyword evidence="2 4" id="KW-0560">Oxidoreductase</keyword>
<evidence type="ECO:0000256" key="2">
    <source>
        <dbReference type="ARBA" id="ARBA00023002"/>
    </source>
</evidence>
<sequence length="336" mass="36219">MRVVLFEAEDWEKKACAPLMRRHDVRCTTAPLNFTTVDDFKDAEVISPFVASRLDAGIIGRLPDLKLIATRSAGYDHIDLSACRDRGIAIVNVPDYGDATVAEHAFALLLALARNIVESVALTRRGGFSMAGIRGLELRDKVIAVVGTGRIGRRAIEIARGFGMKVLAFDQVEDDAAATRSGFTYGGLDEILAQADVVTLHVPSSPTTVGLIGERQFAAMKDGAILINTARGNVVDTEALVRALASGKLRSAGLDVLPQEPLIREEAEIFRQDRAVDESDLKALVANHVLLRFPNVLITPHNAYNTDAALRRIIDTTIANIEGFAAGQLVNLVQAG</sequence>
<reference evidence="7" key="1">
    <citation type="submission" date="2006-06" db="EMBL/GenBank/DDBJ databases">
        <title>Complete sequence of chromosome of Chelativorans sp. BNC1.</title>
        <authorList>
            <consortium name="US DOE Joint Genome Institute"/>
            <person name="Copeland A."/>
            <person name="Lucas S."/>
            <person name="Lapidus A."/>
            <person name="Barry K."/>
            <person name="Detter J.C."/>
            <person name="Glavina del Rio T."/>
            <person name="Hammon N."/>
            <person name="Israni S."/>
            <person name="Dalin E."/>
            <person name="Tice H."/>
            <person name="Pitluck S."/>
            <person name="Chertkov O."/>
            <person name="Brettin T."/>
            <person name="Bruce D."/>
            <person name="Han C."/>
            <person name="Tapia R."/>
            <person name="Gilna P."/>
            <person name="Schmutz J."/>
            <person name="Larimer F."/>
            <person name="Land M."/>
            <person name="Hauser L."/>
            <person name="Kyrpides N."/>
            <person name="Mikhailova N."/>
            <person name="Richardson P."/>
        </authorList>
    </citation>
    <scope>NUCLEOTIDE SEQUENCE</scope>
    <source>
        <strain evidence="7">BNC1</strain>
    </source>
</reference>
<dbReference type="AlphaFoldDB" id="Q11BH0"/>
<name>Q11BH0_CHESB</name>
<dbReference type="PROSITE" id="PS00670">
    <property type="entry name" value="D_2_HYDROXYACID_DH_2"/>
    <property type="match status" value="1"/>
</dbReference>
<dbReference type="InterPro" id="IPR006140">
    <property type="entry name" value="D-isomer_DH_NAD-bd"/>
</dbReference>
<gene>
    <name evidence="7" type="ordered locus">Meso_3888</name>
</gene>
<dbReference type="GO" id="GO:0008720">
    <property type="term" value="F:D-lactate dehydrogenase (NAD+) activity"/>
    <property type="evidence" value="ECO:0007669"/>
    <property type="project" value="TreeGrafter"/>
</dbReference>
<dbReference type="PROSITE" id="PS00065">
    <property type="entry name" value="D_2_HYDROXYACID_DH_1"/>
    <property type="match status" value="1"/>
</dbReference>
<dbReference type="InterPro" id="IPR058205">
    <property type="entry name" value="D-LDH-like"/>
</dbReference>
<dbReference type="EMBL" id="CP000390">
    <property type="protein sequence ID" value="ABG65255.1"/>
    <property type="molecule type" value="Genomic_DNA"/>
</dbReference>
<evidence type="ECO:0000313" key="7">
    <source>
        <dbReference type="EMBL" id="ABG65255.1"/>
    </source>
</evidence>
<protein>
    <submittedName>
        <fullName evidence="7">D-isomer specific 2-hydroxyacid dehydrogenase, NAD-binding protein</fullName>
    </submittedName>
</protein>
<dbReference type="KEGG" id="mes:Meso_3888"/>
<dbReference type="eggNOG" id="COG1052">
    <property type="taxonomic scope" value="Bacteria"/>
</dbReference>
<dbReference type="InterPro" id="IPR036291">
    <property type="entry name" value="NAD(P)-bd_dom_sf"/>
</dbReference>
<dbReference type="Pfam" id="PF00389">
    <property type="entry name" value="2-Hacid_dh"/>
    <property type="match status" value="1"/>
</dbReference>
<dbReference type="SUPFAM" id="SSF51735">
    <property type="entry name" value="NAD(P)-binding Rossmann-fold domains"/>
    <property type="match status" value="1"/>
</dbReference>
<feature type="domain" description="D-isomer specific 2-hydroxyacid dehydrogenase NAD-binding" evidence="6">
    <location>
        <begin position="106"/>
        <end position="303"/>
    </location>
</feature>
<dbReference type="Gene3D" id="3.40.50.720">
    <property type="entry name" value="NAD(P)-binding Rossmann-like Domain"/>
    <property type="match status" value="2"/>
</dbReference>
<evidence type="ECO:0000259" key="6">
    <source>
        <dbReference type="Pfam" id="PF02826"/>
    </source>
</evidence>
<dbReference type="InterPro" id="IPR029752">
    <property type="entry name" value="D-isomer_DH_CS1"/>
</dbReference>
<dbReference type="GO" id="GO:0051287">
    <property type="term" value="F:NAD binding"/>
    <property type="evidence" value="ECO:0007669"/>
    <property type="project" value="InterPro"/>
</dbReference>
<dbReference type="SUPFAM" id="SSF52283">
    <property type="entry name" value="Formate/glycerate dehydrogenase catalytic domain-like"/>
    <property type="match status" value="1"/>
</dbReference>
<feature type="domain" description="D-isomer specific 2-hydroxyacid dehydrogenase catalytic" evidence="5">
    <location>
        <begin position="14"/>
        <end position="329"/>
    </location>
</feature>
<comment type="similarity">
    <text evidence="1 4">Belongs to the D-isomer specific 2-hydroxyacid dehydrogenase family.</text>
</comment>
<dbReference type="HOGENOM" id="CLU_019796_1_1_5"/>
<keyword evidence="3" id="KW-0520">NAD</keyword>
<accession>Q11BH0</accession>